<gene>
    <name evidence="1" type="ORF">FJD38_02060</name>
</gene>
<name>A0ABY3GMP7_9PSED</name>
<organism evidence="1 2">
    <name type="scientific">Pseudomonas saxonica</name>
    <dbReference type="NCBI Taxonomy" id="2600598"/>
    <lineage>
        <taxon>Bacteria</taxon>
        <taxon>Pseudomonadati</taxon>
        <taxon>Pseudomonadota</taxon>
        <taxon>Gammaproteobacteria</taxon>
        <taxon>Pseudomonadales</taxon>
        <taxon>Pseudomonadaceae</taxon>
        <taxon>Pseudomonas</taxon>
    </lineage>
</organism>
<comment type="caution">
    <text evidence="1">The sequence shown here is derived from an EMBL/GenBank/DDBJ whole genome shotgun (WGS) entry which is preliminary data.</text>
</comment>
<proteinExistence type="predicted"/>
<accession>A0ABY3GMP7</accession>
<dbReference type="Proteomes" id="UP000318428">
    <property type="component" value="Unassembled WGS sequence"/>
</dbReference>
<evidence type="ECO:0008006" key="3">
    <source>
        <dbReference type="Google" id="ProtNLM"/>
    </source>
</evidence>
<reference evidence="1 2" key="1">
    <citation type="submission" date="2019-06" db="EMBL/GenBank/DDBJ databases">
        <title>Pseudomonas bimorpha sp. nov. isolated from bovine raw milk and skim milk concentrate.</title>
        <authorList>
            <person name="Hofmann K."/>
            <person name="Huptas C."/>
            <person name="Doll E."/>
            <person name="Scherer S."/>
            <person name="Wenning M."/>
        </authorList>
    </citation>
    <scope>NUCLEOTIDE SEQUENCE [LARGE SCALE GENOMIC DNA]</scope>
    <source>
        <strain evidence="1 2">DSM 108989</strain>
    </source>
</reference>
<dbReference type="RefSeq" id="WP_146383784.1">
    <property type="nucleotide sequence ID" value="NZ_VFIO01000001.1"/>
</dbReference>
<protein>
    <recommendedName>
        <fullName evidence="3">DUF4815 domain-containing protein</fullName>
    </recommendedName>
</protein>
<keyword evidence="2" id="KW-1185">Reference proteome</keyword>
<evidence type="ECO:0000313" key="2">
    <source>
        <dbReference type="Proteomes" id="UP000318428"/>
    </source>
</evidence>
<sequence>MSYSLAELTQKMSGTSVTLGWDAVVFMNRAKVNSLLEQQYITRFNRDSFMKSITGVAVVTHDGDEVLEISGLILSQPRLSFETASLRNSRVTATLDIVSGTVSYVRKGSNSAPGSVVYSYVVTANQGYTLTMDIDLTASKGTVNEQGKVILDIGESYNCRCDLVRDKSSQELLGKFFKDLYMEQKPEDRVYELGALDLRDVDLLAPRSFMIRTMAAEPGALRNSDGYGEGAVVLLVRTKGNPKEGETPMEGSFDYLIPNDVDPTTKKAKYSGAVVLASRAVFDWYFQYPIQNMLGHGTIFERLHEGDTVAGSLKAVSGALPLPGYYHRWHNSPGLKEEVASVGEHKLPFYNPESDKALRITSTSDGALSLVWHLGTIKQPFSVRTWDFIGGAKDYDSDGEVSGDVSVLFDPVVDPADNTVLFKVRELAANFSLNYQPVIESYTNIEFHDAFYDNCIPVVQDQLNKYSNFFQDASSFYNFGIPEINALAISNLLFPEKNALQLTDARLPGDLLMVGQIDPKETTFTLSPLLPVIKAGETITFDIVQLARKSTQVNWSVRSVDGARALGTIDNGTYTAPAVHLLEGSASRNVITATYIDEMTGKEVTASALVTVVMVGVVVTPAISLIDMSEPETVALKASTLGAGSLKWTLRDDIGSLVVEGSEAIYTPPTMNMPDNTLQAVLIDVEDTITGDKALATVLFRQGFYSLDISPAIHPGLRSSNSALLKVSGDDEPATYKWEVVVGEGEVDPATGVFTAPSVISLPYSVVKITLEEEFFDNYGYSVIHLSDHARQSQWFEMDVFLFEVTEMPPTVYANGLQQARVVVRARPTDVDGKEVMLSDAEFASICLVSADEHNPLPQVGAGGVPKDGKWHYTEVADVLYDPYPRPGLASPVAVNNHSAKAVQVKEFYVQCHKIEDLRIAAMLISDSYKPFYSNSSPNDGEADKKVINLVAKEPPQGGTVGGVILTFGNPGEWPVRMEGGQDDDDLSSLDYYYLKLKIHDVQKKIKRVEFHGNTSMVKWESNTTLEDVHSITGYSFGDQKNEQGETILHYDEILLRRIDGQVQPPRLTLVNGLNVPDGQVLFSVQRREYWQYDRYMKADFDRPLDINVYDNYGNKHPVQIGFEGTNRNRLKIVG</sequence>
<evidence type="ECO:0000313" key="1">
    <source>
        <dbReference type="EMBL" id="TWR92428.1"/>
    </source>
</evidence>
<dbReference type="EMBL" id="VFIO01000001">
    <property type="protein sequence ID" value="TWR92428.1"/>
    <property type="molecule type" value="Genomic_DNA"/>
</dbReference>